<feature type="transmembrane region" description="Helical" evidence="1">
    <location>
        <begin position="26"/>
        <end position="44"/>
    </location>
</feature>
<keyword evidence="1" id="KW-0472">Membrane</keyword>
<sequence>MLFHFLMISVLISVVLHLISAIKELLILVALVICLSVLFWKYLVTP</sequence>
<dbReference type="AlphaFoldDB" id="A0A2P2PE65"/>
<accession>A0A2P2PE65</accession>
<keyword evidence="1" id="KW-1133">Transmembrane helix</keyword>
<proteinExistence type="predicted"/>
<reference evidence="2" key="1">
    <citation type="submission" date="2018-02" db="EMBL/GenBank/DDBJ databases">
        <title>Rhizophora mucronata_Transcriptome.</title>
        <authorList>
            <person name="Meera S.P."/>
            <person name="Sreeshan A."/>
            <person name="Augustine A."/>
        </authorList>
    </citation>
    <scope>NUCLEOTIDE SEQUENCE</scope>
    <source>
        <tissue evidence="2">Leaf</tissue>
    </source>
</reference>
<evidence type="ECO:0000313" key="2">
    <source>
        <dbReference type="EMBL" id="MBX53015.1"/>
    </source>
</evidence>
<dbReference type="EMBL" id="GGEC01072531">
    <property type="protein sequence ID" value="MBX53015.1"/>
    <property type="molecule type" value="Transcribed_RNA"/>
</dbReference>
<protein>
    <submittedName>
        <fullName evidence="2">Uncharacterized protein</fullName>
    </submittedName>
</protein>
<evidence type="ECO:0000256" key="1">
    <source>
        <dbReference type="SAM" id="Phobius"/>
    </source>
</evidence>
<keyword evidence="1" id="KW-0812">Transmembrane</keyword>
<organism evidence="2">
    <name type="scientific">Rhizophora mucronata</name>
    <name type="common">Asiatic mangrove</name>
    <dbReference type="NCBI Taxonomy" id="61149"/>
    <lineage>
        <taxon>Eukaryota</taxon>
        <taxon>Viridiplantae</taxon>
        <taxon>Streptophyta</taxon>
        <taxon>Embryophyta</taxon>
        <taxon>Tracheophyta</taxon>
        <taxon>Spermatophyta</taxon>
        <taxon>Magnoliopsida</taxon>
        <taxon>eudicotyledons</taxon>
        <taxon>Gunneridae</taxon>
        <taxon>Pentapetalae</taxon>
        <taxon>rosids</taxon>
        <taxon>fabids</taxon>
        <taxon>Malpighiales</taxon>
        <taxon>Rhizophoraceae</taxon>
        <taxon>Rhizophora</taxon>
    </lineage>
</organism>
<name>A0A2P2PE65_RHIMU</name>